<keyword evidence="5" id="KW-1133">Transmembrane helix</keyword>
<evidence type="ECO:0000256" key="1">
    <source>
        <dbReference type="ARBA" id="ARBA00022603"/>
    </source>
</evidence>
<evidence type="ECO:0000256" key="5">
    <source>
        <dbReference type="SAM" id="Phobius"/>
    </source>
</evidence>
<name>A0AAP0NCZ8_LIQFO</name>
<dbReference type="InterPro" id="IPR042086">
    <property type="entry name" value="MeTrfase_capping"/>
</dbReference>
<accession>A0AAP0NCZ8</accession>
<keyword evidence="1" id="KW-0489">Methyltransferase</keyword>
<keyword evidence="7" id="KW-1185">Reference proteome</keyword>
<dbReference type="Gene3D" id="3.40.50.150">
    <property type="entry name" value="Vaccinia Virus protein VP39"/>
    <property type="match status" value="1"/>
</dbReference>
<gene>
    <name evidence="6" type="ORF">L1049_001544</name>
</gene>
<evidence type="ECO:0000256" key="4">
    <source>
        <dbReference type="ARBA" id="ARBA00022842"/>
    </source>
</evidence>
<reference evidence="6 7" key="1">
    <citation type="journal article" date="2024" name="Plant J.">
        <title>Genome sequences and population genomics reveal climatic adaptation and genomic divergence between two closely related sweetgum species.</title>
        <authorList>
            <person name="Xu W.Q."/>
            <person name="Ren C.Q."/>
            <person name="Zhang X.Y."/>
            <person name="Comes H.P."/>
            <person name="Liu X.H."/>
            <person name="Li Y.G."/>
            <person name="Kettle C.J."/>
            <person name="Jalonen R."/>
            <person name="Gaisberger H."/>
            <person name="Ma Y.Z."/>
            <person name="Qiu Y.X."/>
        </authorList>
    </citation>
    <scope>NUCLEOTIDE SEQUENCE [LARGE SCALE GENOMIC DNA]</scope>
    <source>
        <strain evidence="6">Hangzhou</strain>
    </source>
</reference>
<keyword evidence="5" id="KW-0812">Transmembrane</keyword>
<dbReference type="InterPro" id="IPR005299">
    <property type="entry name" value="MeTrfase_7"/>
</dbReference>
<keyword evidence="4" id="KW-0460">Magnesium</keyword>
<comment type="caution">
    <text evidence="6">The sequence shown here is derived from an EMBL/GenBank/DDBJ whole genome shotgun (WGS) entry which is preliminary data.</text>
</comment>
<dbReference type="Pfam" id="PF03492">
    <property type="entry name" value="Methyltransf_7"/>
    <property type="match status" value="1"/>
</dbReference>
<protein>
    <submittedName>
        <fullName evidence="6">Uncharacterized protein</fullName>
    </submittedName>
</protein>
<evidence type="ECO:0000313" key="6">
    <source>
        <dbReference type="EMBL" id="KAK9269766.1"/>
    </source>
</evidence>
<dbReference type="AlphaFoldDB" id="A0AAP0NCZ8"/>
<evidence type="ECO:0000256" key="2">
    <source>
        <dbReference type="ARBA" id="ARBA00022679"/>
    </source>
</evidence>
<feature type="transmembrane region" description="Helical" evidence="5">
    <location>
        <begin position="6"/>
        <end position="25"/>
    </location>
</feature>
<dbReference type="GO" id="GO:0008168">
    <property type="term" value="F:methyltransferase activity"/>
    <property type="evidence" value="ECO:0007669"/>
    <property type="project" value="UniProtKB-KW"/>
</dbReference>
<sequence>MHAFLEMLLVFFLLHCHNLLMYSFIFQKKVMLMAKPILEESIVNLYMSSFPECLKIADMGCSSGPNTLTVVSEIMDIIDATCKHLNRKTPMFQVFLNDLPGNDFNNIFKSLPSFYNRLKREKGDEFGPCFIAGIPGSFHGSLFPNHSLHFVHSSQSLHWLSQVPKGLMSKSGISLNKGNIYIAKTSPPSVLKAYQDQFAEDFTLFLRYRSKEMIPGGYMVLAMSCSEAKQSSNAWELLGLALNDMVLEGLIEEAKLDSFNLPLYASTSEEVRRVVQTEGSFNIQRLEIFKSAWDSNIDNGNKSLEFDKHTRGKYVAKTLRAVAESILGSYFGYEIMDDLFDRFAKKIVEYWEVEKGEKAAMLISMVKKE</sequence>
<keyword evidence="2" id="KW-0808">Transferase</keyword>
<dbReference type="EMBL" id="JBBPBK010000015">
    <property type="protein sequence ID" value="KAK9269766.1"/>
    <property type="molecule type" value="Genomic_DNA"/>
</dbReference>
<dbReference type="Gene3D" id="1.10.1200.270">
    <property type="entry name" value="Methyltransferase, alpha-helical capping domain"/>
    <property type="match status" value="1"/>
</dbReference>
<keyword evidence="3" id="KW-0479">Metal-binding</keyword>
<dbReference type="GO" id="GO:0046872">
    <property type="term" value="F:metal ion binding"/>
    <property type="evidence" value="ECO:0007669"/>
    <property type="project" value="UniProtKB-KW"/>
</dbReference>
<evidence type="ECO:0000256" key="3">
    <source>
        <dbReference type="ARBA" id="ARBA00022723"/>
    </source>
</evidence>
<dbReference type="InterPro" id="IPR029063">
    <property type="entry name" value="SAM-dependent_MTases_sf"/>
</dbReference>
<organism evidence="6 7">
    <name type="scientific">Liquidambar formosana</name>
    <name type="common">Formosan gum</name>
    <dbReference type="NCBI Taxonomy" id="63359"/>
    <lineage>
        <taxon>Eukaryota</taxon>
        <taxon>Viridiplantae</taxon>
        <taxon>Streptophyta</taxon>
        <taxon>Embryophyta</taxon>
        <taxon>Tracheophyta</taxon>
        <taxon>Spermatophyta</taxon>
        <taxon>Magnoliopsida</taxon>
        <taxon>eudicotyledons</taxon>
        <taxon>Gunneridae</taxon>
        <taxon>Pentapetalae</taxon>
        <taxon>Saxifragales</taxon>
        <taxon>Altingiaceae</taxon>
        <taxon>Liquidambar</taxon>
    </lineage>
</organism>
<evidence type="ECO:0000313" key="7">
    <source>
        <dbReference type="Proteomes" id="UP001415857"/>
    </source>
</evidence>
<dbReference type="GO" id="GO:0032259">
    <property type="term" value="P:methylation"/>
    <property type="evidence" value="ECO:0007669"/>
    <property type="project" value="UniProtKB-KW"/>
</dbReference>
<dbReference type="Proteomes" id="UP001415857">
    <property type="component" value="Unassembled WGS sequence"/>
</dbReference>
<proteinExistence type="predicted"/>
<dbReference type="PANTHER" id="PTHR31009">
    <property type="entry name" value="S-ADENOSYL-L-METHIONINE:CARBOXYL METHYLTRANSFERASE FAMILY PROTEIN"/>
    <property type="match status" value="1"/>
</dbReference>
<keyword evidence="5" id="KW-0472">Membrane</keyword>
<dbReference type="SUPFAM" id="SSF53335">
    <property type="entry name" value="S-adenosyl-L-methionine-dependent methyltransferases"/>
    <property type="match status" value="1"/>
</dbReference>